<dbReference type="Proteomes" id="UP001177670">
    <property type="component" value="Unassembled WGS sequence"/>
</dbReference>
<dbReference type="AlphaFoldDB" id="A0AA40KID7"/>
<protein>
    <submittedName>
        <fullName evidence="1">Uncharacterized protein</fullName>
    </submittedName>
</protein>
<gene>
    <name evidence="1" type="ORF">K0M31_010248</name>
</gene>
<dbReference type="EMBL" id="JAHYIQ010000026">
    <property type="protein sequence ID" value="KAK1121447.1"/>
    <property type="molecule type" value="Genomic_DNA"/>
</dbReference>
<evidence type="ECO:0000313" key="1">
    <source>
        <dbReference type="EMBL" id="KAK1121447.1"/>
    </source>
</evidence>
<organism evidence="1 2">
    <name type="scientific">Melipona bicolor</name>
    <dbReference type="NCBI Taxonomy" id="60889"/>
    <lineage>
        <taxon>Eukaryota</taxon>
        <taxon>Metazoa</taxon>
        <taxon>Ecdysozoa</taxon>
        <taxon>Arthropoda</taxon>
        <taxon>Hexapoda</taxon>
        <taxon>Insecta</taxon>
        <taxon>Pterygota</taxon>
        <taxon>Neoptera</taxon>
        <taxon>Endopterygota</taxon>
        <taxon>Hymenoptera</taxon>
        <taxon>Apocrita</taxon>
        <taxon>Aculeata</taxon>
        <taxon>Apoidea</taxon>
        <taxon>Anthophila</taxon>
        <taxon>Apidae</taxon>
        <taxon>Melipona</taxon>
    </lineage>
</organism>
<sequence length="78" mass="8431">MPRCYMVKKALCNKYISNVARGFESWGRGRSTPSPTTMQIPVSPIEGSVAPPVAQGTILASTSRSSSLFSPCRSCYDN</sequence>
<comment type="caution">
    <text evidence="1">The sequence shown here is derived from an EMBL/GenBank/DDBJ whole genome shotgun (WGS) entry which is preliminary data.</text>
</comment>
<reference evidence="1" key="1">
    <citation type="submission" date="2021-10" db="EMBL/GenBank/DDBJ databases">
        <title>Melipona bicolor Genome sequencing and assembly.</title>
        <authorList>
            <person name="Araujo N.S."/>
            <person name="Arias M.C."/>
        </authorList>
    </citation>
    <scope>NUCLEOTIDE SEQUENCE</scope>
    <source>
        <strain evidence="1">USP_2M_L1-L4_2017</strain>
        <tissue evidence="1">Whole body</tissue>
    </source>
</reference>
<evidence type="ECO:0000313" key="2">
    <source>
        <dbReference type="Proteomes" id="UP001177670"/>
    </source>
</evidence>
<name>A0AA40KID7_9HYME</name>
<proteinExistence type="predicted"/>
<keyword evidence="2" id="KW-1185">Reference proteome</keyword>
<accession>A0AA40KID7</accession>